<dbReference type="Gene3D" id="3.40.50.720">
    <property type="entry name" value="NAD(P)-binding Rossmann-like Domain"/>
    <property type="match status" value="1"/>
</dbReference>
<dbReference type="Pfam" id="PF08240">
    <property type="entry name" value="ADH_N"/>
    <property type="match status" value="1"/>
</dbReference>
<dbReference type="NCBIfam" id="TIGR02822">
    <property type="entry name" value="adh_fam_2"/>
    <property type="match status" value="1"/>
</dbReference>
<dbReference type="InterPro" id="IPR013149">
    <property type="entry name" value="ADH-like_C"/>
</dbReference>
<evidence type="ECO:0000256" key="5">
    <source>
        <dbReference type="ARBA" id="ARBA00022833"/>
    </source>
</evidence>
<evidence type="ECO:0000256" key="7">
    <source>
        <dbReference type="RuleBase" id="RU361277"/>
    </source>
</evidence>
<dbReference type="EC" id="1.1.1.1" evidence="3"/>
<protein>
    <recommendedName>
        <fullName evidence="3">alcohol dehydrogenase</fullName>
        <ecNumber evidence="3">1.1.1.1</ecNumber>
    </recommendedName>
</protein>
<dbReference type="EMBL" id="DSLG01000008">
    <property type="protein sequence ID" value="HEA87906.1"/>
    <property type="molecule type" value="Genomic_DNA"/>
</dbReference>
<feature type="domain" description="Enoyl reductase (ER)" evidence="8">
    <location>
        <begin position="10"/>
        <end position="329"/>
    </location>
</feature>
<dbReference type="SUPFAM" id="SSF51735">
    <property type="entry name" value="NAD(P)-binding Rossmann-fold domains"/>
    <property type="match status" value="1"/>
</dbReference>
<gene>
    <name evidence="10" type="ORF">ENP62_00960</name>
    <name evidence="9" type="ORF">ENP94_07885</name>
    <name evidence="11" type="ORF">ENS16_03530</name>
</gene>
<dbReference type="InterPro" id="IPR014187">
    <property type="entry name" value="ADH_Zn_typ-2"/>
</dbReference>
<keyword evidence="5 7" id="KW-0862">Zinc</keyword>
<dbReference type="InterPro" id="IPR036291">
    <property type="entry name" value="NAD(P)-bd_dom_sf"/>
</dbReference>
<evidence type="ECO:0000256" key="1">
    <source>
        <dbReference type="ARBA" id="ARBA00001947"/>
    </source>
</evidence>
<evidence type="ECO:0000256" key="6">
    <source>
        <dbReference type="ARBA" id="ARBA00023002"/>
    </source>
</evidence>
<dbReference type="CDD" id="cd08298">
    <property type="entry name" value="CAD2"/>
    <property type="match status" value="1"/>
</dbReference>
<evidence type="ECO:0000256" key="2">
    <source>
        <dbReference type="ARBA" id="ARBA00008072"/>
    </source>
</evidence>
<proteinExistence type="inferred from homology"/>
<evidence type="ECO:0000313" key="11">
    <source>
        <dbReference type="EMBL" id="HFJ53744.1"/>
    </source>
</evidence>
<organism evidence="9">
    <name type="scientific">candidate division WOR-3 bacterium</name>
    <dbReference type="NCBI Taxonomy" id="2052148"/>
    <lineage>
        <taxon>Bacteria</taxon>
        <taxon>Bacteria division WOR-3</taxon>
    </lineage>
</organism>
<reference evidence="9" key="1">
    <citation type="journal article" date="2020" name="mSystems">
        <title>Genome- and Community-Level Interaction Insights into Carbon Utilization and Element Cycling Functions of Hydrothermarchaeota in Hydrothermal Sediment.</title>
        <authorList>
            <person name="Zhou Z."/>
            <person name="Liu Y."/>
            <person name="Xu W."/>
            <person name="Pan J."/>
            <person name="Luo Z.H."/>
            <person name="Li M."/>
        </authorList>
    </citation>
    <scope>NUCLEOTIDE SEQUENCE [LARGE SCALE GENOMIC DNA]</scope>
    <source>
        <strain evidence="10">SpSt-236</strain>
        <strain evidence="9">SpSt-265</strain>
        <strain evidence="11">SpSt-465</strain>
    </source>
</reference>
<dbReference type="GO" id="GO:0004022">
    <property type="term" value="F:alcohol dehydrogenase (NAD+) activity"/>
    <property type="evidence" value="ECO:0007669"/>
    <property type="project" value="UniProtKB-EC"/>
</dbReference>
<comment type="similarity">
    <text evidence="2 7">Belongs to the zinc-containing alcohol dehydrogenase family.</text>
</comment>
<comment type="cofactor">
    <cofactor evidence="1 7">
        <name>Zn(2+)</name>
        <dbReference type="ChEBI" id="CHEBI:29105"/>
    </cofactor>
</comment>
<dbReference type="SMART" id="SM00829">
    <property type="entry name" value="PKS_ER"/>
    <property type="match status" value="1"/>
</dbReference>
<dbReference type="InterPro" id="IPR020843">
    <property type="entry name" value="ER"/>
</dbReference>
<dbReference type="PROSITE" id="PS00059">
    <property type="entry name" value="ADH_ZINC"/>
    <property type="match status" value="1"/>
</dbReference>
<dbReference type="InterPro" id="IPR002328">
    <property type="entry name" value="ADH_Zn_CS"/>
</dbReference>
<dbReference type="PANTHER" id="PTHR42940">
    <property type="entry name" value="ALCOHOL DEHYDROGENASE 1-RELATED"/>
    <property type="match status" value="1"/>
</dbReference>
<keyword evidence="6 9" id="KW-0560">Oxidoreductase</keyword>
<dbReference type="InterPro" id="IPR013154">
    <property type="entry name" value="ADH-like_N"/>
</dbReference>
<dbReference type="AlphaFoldDB" id="A0A7C1SDU3"/>
<dbReference type="InterPro" id="IPR011032">
    <property type="entry name" value="GroES-like_sf"/>
</dbReference>
<dbReference type="EMBL" id="DSTU01000004">
    <property type="protein sequence ID" value="HFJ53744.1"/>
    <property type="molecule type" value="Genomic_DNA"/>
</dbReference>
<dbReference type="PANTHER" id="PTHR42940:SF8">
    <property type="entry name" value="VACUOLAR PROTEIN SORTING-ASSOCIATED PROTEIN 11"/>
    <property type="match status" value="1"/>
</dbReference>
<accession>A0A7C1SDU3</accession>
<name>A0A7C1SDU3_UNCW3</name>
<sequence length="336" mass="36423">MRAMVLRKIAPVETAPLERSELPVPEPGPDELRVRVLACGVCHTDIHEIEGDIKVPRLPLIVGHEIVGIVDKLGENVAQPLPGTLVGIPWLARVCGACRFCLKGRENLCENIRFTGFHTDGGYAQFTLVHAGFCYPLPENLPLPNLAPLLCAGVIGYRSLRRAQIQPGDRVGLWGFGASAHICLQVLKYWGCPVAVFTRSPLHQQHARELGADWVGTADEQPPFKLDTGVIFAPAGELVPKALARLERGATLALAGIHMSPVPVLDYDLIYHERQLVSVANSTRQDVTELLQLAEKIPLQTTVTTFPLEGANEALLAVKHSRLNGAAVLMPAGVQS</sequence>
<dbReference type="GO" id="GO:0008270">
    <property type="term" value="F:zinc ion binding"/>
    <property type="evidence" value="ECO:0007669"/>
    <property type="project" value="InterPro"/>
</dbReference>
<evidence type="ECO:0000313" key="10">
    <source>
        <dbReference type="EMBL" id="HEE18109.1"/>
    </source>
</evidence>
<evidence type="ECO:0000313" key="9">
    <source>
        <dbReference type="EMBL" id="HEA87906.1"/>
    </source>
</evidence>
<dbReference type="EMBL" id="DSKA01000076">
    <property type="protein sequence ID" value="HEE18109.1"/>
    <property type="molecule type" value="Genomic_DNA"/>
</dbReference>
<keyword evidence="4 7" id="KW-0479">Metal-binding</keyword>
<dbReference type="Gene3D" id="3.90.180.10">
    <property type="entry name" value="Medium-chain alcohol dehydrogenases, catalytic domain"/>
    <property type="match status" value="1"/>
</dbReference>
<evidence type="ECO:0000256" key="4">
    <source>
        <dbReference type="ARBA" id="ARBA00022723"/>
    </source>
</evidence>
<dbReference type="SUPFAM" id="SSF50129">
    <property type="entry name" value="GroES-like"/>
    <property type="match status" value="1"/>
</dbReference>
<dbReference type="Pfam" id="PF00107">
    <property type="entry name" value="ADH_zinc_N"/>
    <property type="match status" value="1"/>
</dbReference>
<comment type="caution">
    <text evidence="9">The sequence shown here is derived from an EMBL/GenBank/DDBJ whole genome shotgun (WGS) entry which is preliminary data.</text>
</comment>
<dbReference type="GO" id="GO:0005737">
    <property type="term" value="C:cytoplasm"/>
    <property type="evidence" value="ECO:0007669"/>
    <property type="project" value="TreeGrafter"/>
</dbReference>
<evidence type="ECO:0000256" key="3">
    <source>
        <dbReference type="ARBA" id="ARBA00013190"/>
    </source>
</evidence>
<evidence type="ECO:0000259" key="8">
    <source>
        <dbReference type="SMART" id="SM00829"/>
    </source>
</evidence>